<reference evidence="3 4" key="2">
    <citation type="journal article" date="2013" name="Genome Announc.">
        <title>Genome Sequence of Growth-Improving Paenibacillus mucilaginosus Strain KNP414.</title>
        <authorList>
            <person name="Lu J.J."/>
            <person name="Wang J.F."/>
            <person name="Hu X.F."/>
        </authorList>
    </citation>
    <scope>NUCLEOTIDE SEQUENCE [LARGE SCALE GENOMIC DNA]</scope>
    <source>
        <strain evidence="3 4">KNP414</strain>
    </source>
</reference>
<evidence type="ECO:0000313" key="3">
    <source>
        <dbReference type="EMBL" id="AEI41802.1"/>
    </source>
</evidence>
<protein>
    <recommendedName>
        <fullName evidence="5">PadR family transcriptional regulator</fullName>
    </recommendedName>
</protein>
<gene>
    <name evidence="3" type="ordered locus">KNP414_03244</name>
</gene>
<evidence type="ECO:0008006" key="5">
    <source>
        <dbReference type="Google" id="ProtNLM"/>
    </source>
</evidence>
<name>F8FF84_PAEMK</name>
<dbReference type="HOGENOM" id="CLU_089258_1_3_9"/>
<evidence type="ECO:0000313" key="4">
    <source>
        <dbReference type="Proteomes" id="UP000006620"/>
    </source>
</evidence>
<dbReference type="PANTHER" id="PTHR43252">
    <property type="entry name" value="TRANSCRIPTIONAL REGULATOR YQJI"/>
    <property type="match status" value="1"/>
</dbReference>
<evidence type="ECO:0000259" key="2">
    <source>
        <dbReference type="Pfam" id="PF10400"/>
    </source>
</evidence>
<organism evidence="3 4">
    <name type="scientific">Paenibacillus mucilaginosus (strain KNP414)</name>
    <dbReference type="NCBI Taxonomy" id="1036673"/>
    <lineage>
        <taxon>Bacteria</taxon>
        <taxon>Bacillati</taxon>
        <taxon>Bacillota</taxon>
        <taxon>Bacilli</taxon>
        <taxon>Bacillales</taxon>
        <taxon>Paenibacillaceae</taxon>
        <taxon>Paenibacillus</taxon>
    </lineage>
</organism>
<dbReference type="InterPro" id="IPR018309">
    <property type="entry name" value="Tscrpt_reg_PadR_C"/>
</dbReference>
<reference evidence="4" key="1">
    <citation type="submission" date="2011-06" db="EMBL/GenBank/DDBJ databases">
        <title>Complete genome sequence of Paenibacillus mucilaginosus KNP414.</title>
        <authorList>
            <person name="Wang J."/>
            <person name="Hu S."/>
            <person name="Hu X."/>
            <person name="Zhang B."/>
            <person name="Dong D."/>
            <person name="Zhang S."/>
            <person name="Zhao K."/>
            <person name="Wu D."/>
        </authorList>
    </citation>
    <scope>NUCLEOTIDE SEQUENCE [LARGE SCALE GENOMIC DNA]</scope>
    <source>
        <strain evidence="4">KNP414</strain>
    </source>
</reference>
<evidence type="ECO:0000259" key="1">
    <source>
        <dbReference type="Pfam" id="PF03551"/>
    </source>
</evidence>
<dbReference type="Gene3D" id="6.10.140.190">
    <property type="match status" value="1"/>
</dbReference>
<dbReference type="PANTHER" id="PTHR43252:SF2">
    <property type="entry name" value="TRANSCRIPTION REGULATOR, PADR-LIKE FAMILY"/>
    <property type="match status" value="1"/>
</dbReference>
<dbReference type="InterPro" id="IPR005149">
    <property type="entry name" value="Tscrpt_reg_PadR_N"/>
</dbReference>
<sequence length="188" mass="21649">MNSIRYALLSLLAREPLSGYDIKQHMNGRLGPFWKVGSNQVYPELSKLEGEGLIRLLGVEQLSYRPARKVYELTDSGREALAEWVLEPAETEFSLRDDFILKAYNLWLVEPEQMIRQLERIQQHHEAKLAAYLDKSAELERALSGKTSSDPLYGTAAVLDFGIRHERQYLEWCQEWIRRLDGEGAGPK</sequence>
<dbReference type="InterPro" id="IPR036388">
    <property type="entry name" value="WH-like_DNA-bd_sf"/>
</dbReference>
<dbReference type="AlphaFoldDB" id="F8FF84"/>
<proteinExistence type="predicted"/>
<dbReference type="SUPFAM" id="SSF46785">
    <property type="entry name" value="Winged helix' DNA-binding domain"/>
    <property type="match status" value="1"/>
</dbReference>
<dbReference type="EMBL" id="CP002869">
    <property type="protein sequence ID" value="AEI41802.1"/>
    <property type="molecule type" value="Genomic_DNA"/>
</dbReference>
<dbReference type="PATRIC" id="fig|1036673.3.peg.2986"/>
<dbReference type="Gene3D" id="1.10.10.10">
    <property type="entry name" value="Winged helix-like DNA-binding domain superfamily/Winged helix DNA-binding domain"/>
    <property type="match status" value="1"/>
</dbReference>
<dbReference type="KEGG" id="pms:KNP414_03244"/>
<dbReference type="Pfam" id="PF10400">
    <property type="entry name" value="Vir_act_alpha_C"/>
    <property type="match status" value="1"/>
</dbReference>
<dbReference type="InterPro" id="IPR036390">
    <property type="entry name" value="WH_DNA-bd_sf"/>
</dbReference>
<feature type="domain" description="Transcription regulator PadR N-terminal" evidence="1">
    <location>
        <begin position="8"/>
        <end position="83"/>
    </location>
</feature>
<feature type="domain" description="Transcription regulator PadR C-terminal" evidence="2">
    <location>
        <begin position="95"/>
        <end position="181"/>
    </location>
</feature>
<dbReference type="RefSeq" id="WP_013916961.1">
    <property type="nucleotide sequence ID" value="NC_015690.1"/>
</dbReference>
<dbReference type="Proteomes" id="UP000006620">
    <property type="component" value="Chromosome"/>
</dbReference>
<accession>F8FF84</accession>
<dbReference type="Pfam" id="PF03551">
    <property type="entry name" value="PadR"/>
    <property type="match status" value="1"/>
</dbReference>